<dbReference type="EMBL" id="KE675306">
    <property type="protein sequence ID" value="ERE75837.1"/>
    <property type="molecule type" value="Genomic_DNA"/>
</dbReference>
<keyword evidence="6" id="KW-0862">Zinc</keyword>
<dbReference type="CDD" id="cd09969">
    <property type="entry name" value="UP_IIIb"/>
    <property type="match status" value="1"/>
</dbReference>
<dbReference type="Gene3D" id="3.30.40.10">
    <property type="entry name" value="Zinc/RING finger domain, C3HC4 (zinc finger)"/>
    <property type="match status" value="1"/>
</dbReference>
<dbReference type="InterPro" id="IPR013083">
    <property type="entry name" value="Znf_RING/FYVE/PHD"/>
</dbReference>
<evidence type="ECO:0000256" key="2">
    <source>
        <dbReference type="ARBA" id="ARBA00009413"/>
    </source>
</evidence>
<evidence type="ECO:0000256" key="1">
    <source>
        <dbReference type="ARBA" id="ARBA00004906"/>
    </source>
</evidence>
<feature type="domain" description="WWE" evidence="11">
    <location>
        <begin position="98"/>
        <end position="174"/>
    </location>
</feature>
<dbReference type="InterPro" id="IPR024831">
    <property type="entry name" value="Uroplakin-3"/>
</dbReference>
<dbReference type="Pfam" id="PF18102">
    <property type="entry name" value="DTC"/>
    <property type="match status" value="1"/>
</dbReference>
<dbReference type="InterPro" id="IPR018957">
    <property type="entry name" value="Znf_C3HC4_RING-type"/>
</dbReference>
<evidence type="ECO:0000256" key="8">
    <source>
        <dbReference type="PROSITE-ProRule" id="PRU00175"/>
    </source>
</evidence>
<evidence type="ECO:0000256" key="4">
    <source>
        <dbReference type="ARBA" id="ARBA00022737"/>
    </source>
</evidence>
<keyword evidence="7" id="KW-0914">Notch signaling pathway</keyword>
<dbReference type="GO" id="GO:0007219">
    <property type="term" value="P:Notch signaling pathway"/>
    <property type="evidence" value="ECO:0007669"/>
    <property type="project" value="UniProtKB-KW"/>
</dbReference>
<evidence type="ECO:0000259" key="11">
    <source>
        <dbReference type="PROSITE" id="PS50918"/>
    </source>
</evidence>
<evidence type="ECO:0000313" key="13">
    <source>
        <dbReference type="Proteomes" id="UP000030759"/>
    </source>
</evidence>
<dbReference type="InterPro" id="IPR018123">
    <property type="entry name" value="WWE-dom_subgr"/>
</dbReference>
<dbReference type="InterPro" id="IPR001841">
    <property type="entry name" value="Znf_RING"/>
</dbReference>
<keyword evidence="5 8" id="KW-0863">Zinc-finger</keyword>
<dbReference type="FunFam" id="3.30.40.10:FF:000097">
    <property type="entry name" value="E3 ubiquitin-protein ligase DTX4"/>
    <property type="match status" value="1"/>
</dbReference>
<dbReference type="Proteomes" id="UP000030759">
    <property type="component" value="Unassembled WGS sequence"/>
</dbReference>
<dbReference type="UniPathway" id="UPA00143"/>
<keyword evidence="4" id="KW-0677">Repeat</keyword>
<evidence type="ECO:0000256" key="9">
    <source>
        <dbReference type="SAM" id="Phobius"/>
    </source>
</evidence>
<protein>
    <submittedName>
        <fullName evidence="12">Protein deltex-1-like protein</fullName>
    </submittedName>
</protein>
<proteinExistence type="inferred from homology"/>
<accession>A0A061I7J4</accession>
<dbReference type="Gene3D" id="3.30.390.130">
    <property type="match status" value="1"/>
</dbReference>
<dbReference type="SUPFAM" id="SSF57850">
    <property type="entry name" value="RING/U-box"/>
    <property type="match status" value="1"/>
</dbReference>
<keyword evidence="9" id="KW-1133">Transmembrane helix</keyword>
<sequence>MAMAPSSSLPQVYPSPVVVAVWEWQDGLGTWHPYSATVCSFIEQQFVQQKGQRFGLGSLAHSIPLGQADPSLAPYIIDLPSWTQFRQDTGTMRSVRRHLFSQNSAPGQGIVWEWLGDDGSWIPYEASVCDYLEQQVARGIQVVDLAPLGYNYTVNYATLTQTNKTSSFCRNVRRQVGPVYPVTSVIAPPGHMGLVCSCQQCLHDGPPKPEPEHVIRKYTEELRVAPDEDCIICMEKLSVASGYTDVTDGSTLGPMAVGRLTKCSHTFHLLCLLAMYCNGNKDGSLQCPSCKTIYGEKTGTQPWGKMEVLRVHVSLPGHEDCGTILIVYNIPHGIQRTAFHSAPPASGSDTLPSPLPHWILKEHLYLALKMLWAQDSRKCQAVMGLTRSKKPHLRPLLLLVLIWLSQCLSLDLIPYKPQITAWDLEGKVTATTFCLEQPRCVFDEHASANDTIWLVVAFSNASRDFQNPQTPAKIPTSPQLLTDGHYMTLPLSLDQLPCEDLTGGSGGVPVLRVGNDFGCNQEPYCNAPLPSQGPFSVKFLLMDASGPPKAETKWSNPIYLHQGKAPSSIDTWPGRRSGCMIVITSILSALAGLLLLAFLAASTVRFSSLWWPEEAPEQLRIGSFMGKRYMTHHIPPSEAATLPVGCEPSLDPLPSLSP</sequence>
<dbReference type="InterPro" id="IPR039396">
    <property type="entry name" value="Deltex_C"/>
</dbReference>
<name>A0A061I7J4_CRIGR</name>
<dbReference type="FunFam" id="3.30.720.50:FF:000005">
    <property type="entry name" value="Probable E3 ubiquitin-protein ligase DTX2"/>
    <property type="match status" value="1"/>
</dbReference>
<dbReference type="InterPro" id="IPR037197">
    <property type="entry name" value="WWE_dom_sf"/>
</dbReference>
<gene>
    <name evidence="12" type="ORF">H671_4g12325</name>
</gene>
<dbReference type="PANTHER" id="PTHR15446">
    <property type="entry name" value="UROPLAKIN III"/>
    <property type="match status" value="1"/>
</dbReference>
<evidence type="ECO:0000259" key="10">
    <source>
        <dbReference type="PROSITE" id="PS50089"/>
    </source>
</evidence>
<dbReference type="GO" id="GO:0008270">
    <property type="term" value="F:zinc ion binding"/>
    <property type="evidence" value="ECO:0007669"/>
    <property type="project" value="UniProtKB-KW"/>
</dbReference>
<feature type="transmembrane region" description="Helical" evidence="9">
    <location>
        <begin position="579"/>
        <end position="601"/>
    </location>
</feature>
<dbReference type="Pfam" id="PF02825">
    <property type="entry name" value="WWE"/>
    <property type="match status" value="2"/>
</dbReference>
<dbReference type="Pfam" id="PF00097">
    <property type="entry name" value="zf-C3HC4"/>
    <property type="match status" value="1"/>
</dbReference>
<dbReference type="FunFam" id="3.30.720.50:FF:000004">
    <property type="entry name" value="Probable E3 ubiquitin-protein ligase DTX2"/>
    <property type="match status" value="1"/>
</dbReference>
<dbReference type="InterPro" id="IPR004170">
    <property type="entry name" value="WWE_dom"/>
</dbReference>
<dbReference type="GO" id="GO:0016567">
    <property type="term" value="P:protein ubiquitination"/>
    <property type="evidence" value="ECO:0007669"/>
    <property type="project" value="UniProtKB-UniPathway"/>
</dbReference>
<dbReference type="GO" id="GO:0016020">
    <property type="term" value="C:membrane"/>
    <property type="evidence" value="ECO:0007669"/>
    <property type="project" value="TreeGrafter"/>
</dbReference>
<organism evidence="12 13">
    <name type="scientific">Cricetulus griseus</name>
    <name type="common">Chinese hamster</name>
    <name type="synonym">Cricetulus barabensis griseus</name>
    <dbReference type="NCBI Taxonomy" id="10029"/>
    <lineage>
        <taxon>Eukaryota</taxon>
        <taxon>Metazoa</taxon>
        <taxon>Chordata</taxon>
        <taxon>Craniata</taxon>
        <taxon>Vertebrata</taxon>
        <taxon>Euteleostomi</taxon>
        <taxon>Mammalia</taxon>
        <taxon>Eutheria</taxon>
        <taxon>Euarchontoglires</taxon>
        <taxon>Glires</taxon>
        <taxon>Rodentia</taxon>
        <taxon>Myomorpha</taxon>
        <taxon>Muroidea</taxon>
        <taxon>Cricetidae</taxon>
        <taxon>Cricetinae</taxon>
        <taxon>Cricetulus</taxon>
    </lineage>
</organism>
<dbReference type="CDD" id="cd16672">
    <property type="entry name" value="RING-H2_DTX2"/>
    <property type="match status" value="1"/>
</dbReference>
<keyword evidence="9" id="KW-0472">Membrane</keyword>
<dbReference type="PROSITE" id="PS50918">
    <property type="entry name" value="WWE"/>
    <property type="match status" value="2"/>
</dbReference>
<dbReference type="InterPro" id="IPR039399">
    <property type="entry name" value="Deltex_C_sf"/>
</dbReference>
<dbReference type="PANTHER" id="PTHR15446:SF15">
    <property type="entry name" value="UROPLAKIN-3B"/>
    <property type="match status" value="1"/>
</dbReference>
<dbReference type="SMART" id="SM00678">
    <property type="entry name" value="WWE"/>
    <property type="match status" value="2"/>
</dbReference>
<dbReference type="PROSITE" id="PS50089">
    <property type="entry name" value="ZF_RING_2"/>
    <property type="match status" value="1"/>
</dbReference>
<reference evidence="13" key="1">
    <citation type="journal article" date="2013" name="Nat. Biotechnol.">
        <title>Chinese hamster genome sequenced from sorted chromosomes.</title>
        <authorList>
            <person name="Brinkrolf K."/>
            <person name="Rupp O."/>
            <person name="Laux H."/>
            <person name="Kollin F."/>
            <person name="Ernst W."/>
            <person name="Linke B."/>
            <person name="Kofler R."/>
            <person name="Romand S."/>
            <person name="Hesse F."/>
            <person name="Budach W.E."/>
            <person name="Galosy S."/>
            <person name="Muller D."/>
            <person name="Noll T."/>
            <person name="Wienberg J."/>
            <person name="Jostock T."/>
            <person name="Leonard M."/>
            <person name="Grillari J."/>
            <person name="Tauch A."/>
            <person name="Goesmann A."/>
            <person name="Helk B."/>
            <person name="Mott J.E."/>
            <person name="Puhler A."/>
            <person name="Borth N."/>
        </authorList>
    </citation>
    <scope>NUCLEOTIDE SEQUENCE [LARGE SCALE GENOMIC DNA]</scope>
    <source>
        <strain evidence="13">17A/GY</strain>
    </source>
</reference>
<feature type="domain" description="WWE" evidence="11">
    <location>
        <begin position="8"/>
        <end position="97"/>
    </location>
</feature>
<dbReference type="SMART" id="SM00184">
    <property type="entry name" value="RING"/>
    <property type="match status" value="1"/>
</dbReference>
<evidence type="ECO:0000256" key="7">
    <source>
        <dbReference type="ARBA" id="ARBA00022976"/>
    </source>
</evidence>
<dbReference type="Gene3D" id="3.30.720.50">
    <property type="match status" value="2"/>
</dbReference>
<comment type="pathway">
    <text evidence="1">Protein modification; protein ubiquitination.</text>
</comment>
<feature type="domain" description="RING-type" evidence="10">
    <location>
        <begin position="230"/>
        <end position="291"/>
    </location>
</feature>
<comment type="similarity">
    <text evidence="2">Belongs to the Deltex family.</text>
</comment>
<keyword evidence="3" id="KW-0479">Metal-binding</keyword>
<evidence type="ECO:0000256" key="5">
    <source>
        <dbReference type="ARBA" id="ARBA00022771"/>
    </source>
</evidence>
<keyword evidence="9" id="KW-0812">Transmembrane</keyword>
<evidence type="ECO:0000256" key="6">
    <source>
        <dbReference type="ARBA" id="ARBA00022833"/>
    </source>
</evidence>
<evidence type="ECO:0000313" key="12">
    <source>
        <dbReference type="EMBL" id="ERE75837.1"/>
    </source>
</evidence>
<dbReference type="AlphaFoldDB" id="A0A061I7J4"/>
<dbReference type="SUPFAM" id="SSF117839">
    <property type="entry name" value="WWE domain"/>
    <property type="match status" value="2"/>
</dbReference>
<evidence type="ECO:0000256" key="3">
    <source>
        <dbReference type="ARBA" id="ARBA00022723"/>
    </source>
</evidence>